<dbReference type="PANTHER" id="PTHR34384:SF5">
    <property type="entry name" value="L-2,3-DIAMINOPROPANOATE--CITRATE LIGASE"/>
    <property type="match status" value="1"/>
</dbReference>
<protein>
    <recommendedName>
        <fullName evidence="6">IucA/IucC family siderophore biosynthesis protein</fullName>
    </recommendedName>
</protein>
<comment type="similarity">
    <text evidence="1">Belongs to the IucA/IucC family.</text>
</comment>
<evidence type="ECO:0000256" key="1">
    <source>
        <dbReference type="ARBA" id="ARBA00007832"/>
    </source>
</evidence>
<dbReference type="RefSeq" id="WP_101893870.1">
    <property type="nucleotide sequence ID" value="NZ_CP022684.1"/>
</dbReference>
<feature type="domain" description="Aerobactin siderophore biosynthesis IucA/IucC-like C-terminal" evidence="3">
    <location>
        <begin position="411"/>
        <end position="572"/>
    </location>
</feature>
<dbReference type="PANTHER" id="PTHR34384">
    <property type="entry name" value="L-2,3-DIAMINOPROPANOATE--CITRATE LIGASE"/>
    <property type="match status" value="1"/>
</dbReference>
<evidence type="ECO:0008006" key="6">
    <source>
        <dbReference type="Google" id="ProtNLM"/>
    </source>
</evidence>
<dbReference type="InterPro" id="IPR007310">
    <property type="entry name" value="Aerobactin_biosyn_IucA/IucC_N"/>
</dbReference>
<evidence type="ECO:0000313" key="4">
    <source>
        <dbReference type="EMBL" id="AUM12503.1"/>
    </source>
</evidence>
<keyword evidence="5" id="KW-1185">Reference proteome</keyword>
<proteinExistence type="inferred from homology"/>
<organism evidence="4 5">
    <name type="scientific">Ketobacter alkanivorans</name>
    <dbReference type="NCBI Taxonomy" id="1917421"/>
    <lineage>
        <taxon>Bacteria</taxon>
        <taxon>Pseudomonadati</taxon>
        <taxon>Pseudomonadota</taxon>
        <taxon>Gammaproteobacteria</taxon>
        <taxon>Pseudomonadales</taxon>
        <taxon>Ketobacteraceae</taxon>
        <taxon>Ketobacter</taxon>
    </lineage>
</organism>
<reference evidence="5" key="1">
    <citation type="submission" date="2017-08" db="EMBL/GenBank/DDBJ databases">
        <title>Direct submision.</title>
        <authorList>
            <person name="Kim S.-J."/>
            <person name="Rhee S.-K."/>
        </authorList>
    </citation>
    <scope>NUCLEOTIDE SEQUENCE [LARGE SCALE GENOMIC DNA]</scope>
    <source>
        <strain evidence="5">GI5</strain>
    </source>
</reference>
<evidence type="ECO:0000259" key="2">
    <source>
        <dbReference type="Pfam" id="PF04183"/>
    </source>
</evidence>
<gene>
    <name evidence="4" type="ORF">Kalk_08740</name>
</gene>
<dbReference type="GO" id="GO:0019290">
    <property type="term" value="P:siderophore biosynthetic process"/>
    <property type="evidence" value="ECO:0007669"/>
    <property type="project" value="InterPro"/>
</dbReference>
<dbReference type="KEGG" id="kak:Kalk_08740"/>
<sequence>MDRLISGAADYLSVNCFLNAYVREFDDWRYAASPAEWQVLGFPSQALVIPLGHQTVWIGVKYWSLCGRHRFAMPARCEGEHCREDRQMGFLALAKVLVENAAIQTNGTIGAMARFLERIIESHRNLEMLLALREAEIGKLMRDPLTFCEAEQALLIGHSVHPAPKVRQPMTLTEAIQYGPEGGSGFALAWMRVRDHRIHYRSADNQTLQQRIQLLVANDANLSEVLADTPEGYTLIPAHPWQVRRLQQLPALQTAFAQQEITVLEPQGQRWSATSSMRSLYAQNAPYMLKFSLSVRLTNSVRHLQPAEAERGCLISKVLATATGQQFTQRFSQFDIMEEPAYLCLLDDGGAQIPESMMVFRDNPIRERSDWQYNVLATITQDHPFAEPGRLSNLVGEVAQTQRVSKEQAASLWFDAYLDVAVKPLLLAQADYGILFGAHQQNIVLALQQGLPVHCFFRDCQGTGFSDVGVRRFHLDQNALGESAENQIHSDMAIKLFAYYLIINSTFGVISAMGAEGMIDEADLVDRLRAFFLTTLSPKLQDQSFIKTILESEELWQKGNFICSLADLNENTLADPVSIYRAVSNPVCSGLTKPSLRASTTC</sequence>
<dbReference type="GO" id="GO:0016881">
    <property type="term" value="F:acid-amino acid ligase activity"/>
    <property type="evidence" value="ECO:0007669"/>
    <property type="project" value="UniProtKB-ARBA"/>
</dbReference>
<dbReference type="InterPro" id="IPR022770">
    <property type="entry name" value="IucA/IucC-like_C"/>
</dbReference>
<dbReference type="InterPro" id="IPR037455">
    <property type="entry name" value="LucA/IucC-like"/>
</dbReference>
<dbReference type="Gene3D" id="1.10.510.40">
    <property type="match status" value="1"/>
</dbReference>
<dbReference type="OrthoDB" id="495728at2"/>
<dbReference type="Pfam" id="PF06276">
    <property type="entry name" value="FhuF"/>
    <property type="match status" value="1"/>
</dbReference>
<feature type="domain" description="Aerobactin siderophore biosynthesis IucA/IucC N-terminal" evidence="2">
    <location>
        <begin position="147"/>
        <end position="367"/>
    </location>
</feature>
<dbReference type="AlphaFoldDB" id="A0A2K9LJR9"/>
<dbReference type="Pfam" id="PF04183">
    <property type="entry name" value="IucA_IucC"/>
    <property type="match status" value="1"/>
</dbReference>
<dbReference type="Proteomes" id="UP000235116">
    <property type="component" value="Chromosome"/>
</dbReference>
<name>A0A2K9LJR9_9GAMM</name>
<evidence type="ECO:0000313" key="5">
    <source>
        <dbReference type="Proteomes" id="UP000235116"/>
    </source>
</evidence>
<evidence type="ECO:0000259" key="3">
    <source>
        <dbReference type="Pfam" id="PF06276"/>
    </source>
</evidence>
<dbReference type="EMBL" id="CP022684">
    <property type="protein sequence ID" value="AUM12503.1"/>
    <property type="molecule type" value="Genomic_DNA"/>
</dbReference>
<accession>A0A2K9LJR9</accession>